<keyword evidence="7" id="KW-1185">Reference proteome</keyword>
<evidence type="ECO:0000256" key="5">
    <source>
        <dbReference type="SAM" id="Phobius"/>
    </source>
</evidence>
<gene>
    <name evidence="6" type="ORF">BHF68_07425</name>
</gene>
<feature type="transmembrane region" description="Helical" evidence="5">
    <location>
        <begin position="12"/>
        <end position="29"/>
    </location>
</feature>
<name>A0A1E5G1S9_9FIRM</name>
<dbReference type="OrthoDB" id="1653848at2"/>
<keyword evidence="2 5" id="KW-0812">Transmembrane</keyword>
<evidence type="ECO:0000256" key="3">
    <source>
        <dbReference type="ARBA" id="ARBA00022989"/>
    </source>
</evidence>
<dbReference type="EMBL" id="MIJE01000031">
    <property type="protein sequence ID" value="OEF96479.1"/>
    <property type="molecule type" value="Genomic_DNA"/>
</dbReference>
<organism evidence="6 7">
    <name type="scientific">Desulfuribacillus alkaliarsenatis</name>
    <dbReference type="NCBI Taxonomy" id="766136"/>
    <lineage>
        <taxon>Bacteria</taxon>
        <taxon>Bacillati</taxon>
        <taxon>Bacillota</taxon>
        <taxon>Desulfuribacillia</taxon>
        <taxon>Desulfuribacillales</taxon>
        <taxon>Desulfuribacillaceae</taxon>
        <taxon>Desulfuribacillus</taxon>
    </lineage>
</organism>
<keyword evidence="4 5" id="KW-0472">Membrane</keyword>
<evidence type="ECO:0000256" key="4">
    <source>
        <dbReference type="ARBA" id="ARBA00023136"/>
    </source>
</evidence>
<evidence type="ECO:0000256" key="2">
    <source>
        <dbReference type="ARBA" id="ARBA00022692"/>
    </source>
</evidence>
<dbReference type="STRING" id="766136.BHF68_07425"/>
<protein>
    <submittedName>
        <fullName evidence="6">Uncharacterized protein</fullName>
    </submittedName>
</protein>
<comment type="caution">
    <text evidence="6">The sequence shown here is derived from an EMBL/GenBank/DDBJ whole genome shotgun (WGS) entry which is preliminary data.</text>
</comment>
<sequence length="115" mass="13060">MARSKITQIRYKSFMWLIVGIGFLYLYFIFKIAKVFALIGVVAMFFSMFMYSRAGHFATKAREIECPACGKLTKVVSRADACSYCKVALIDEGRGVYKAVNNDKNKKKKKQAMST</sequence>
<evidence type="ECO:0000256" key="1">
    <source>
        <dbReference type="ARBA" id="ARBA00022475"/>
    </source>
</evidence>
<dbReference type="AlphaFoldDB" id="A0A1E5G1S9"/>
<dbReference type="Proteomes" id="UP000094296">
    <property type="component" value="Unassembled WGS sequence"/>
</dbReference>
<evidence type="ECO:0000313" key="7">
    <source>
        <dbReference type="Proteomes" id="UP000094296"/>
    </source>
</evidence>
<keyword evidence="1" id="KW-1003">Cell membrane</keyword>
<evidence type="ECO:0000313" key="6">
    <source>
        <dbReference type="EMBL" id="OEF96479.1"/>
    </source>
</evidence>
<dbReference type="Pfam" id="PF11023">
    <property type="entry name" value="DUF2614"/>
    <property type="match status" value="1"/>
</dbReference>
<reference evidence="6 7" key="1">
    <citation type="submission" date="2016-09" db="EMBL/GenBank/DDBJ databases">
        <title>Draft genome sequence for the type strain of Desulfuribacillus alkaliarsenatis AHT28, an obligately anaerobic, sulfidogenic bacterium isolated from Russian soda lake sediments.</title>
        <authorList>
            <person name="Abin C.A."/>
            <person name="Hollibaugh J.T."/>
        </authorList>
    </citation>
    <scope>NUCLEOTIDE SEQUENCE [LARGE SCALE GENOMIC DNA]</scope>
    <source>
        <strain evidence="6 7">AHT28</strain>
    </source>
</reference>
<feature type="transmembrane region" description="Helical" evidence="5">
    <location>
        <begin position="35"/>
        <end position="52"/>
    </location>
</feature>
<proteinExistence type="predicted"/>
<dbReference type="RefSeq" id="WP_069643488.1">
    <property type="nucleotide sequence ID" value="NZ_MIJE01000031.1"/>
</dbReference>
<dbReference type="InterPro" id="IPR020912">
    <property type="entry name" value="UPF0295"/>
</dbReference>
<accession>A0A1E5G1S9</accession>
<keyword evidence="3 5" id="KW-1133">Transmembrane helix</keyword>